<feature type="compositionally biased region" description="Polar residues" evidence="7">
    <location>
        <begin position="557"/>
        <end position="571"/>
    </location>
</feature>
<evidence type="ECO:0000256" key="3">
    <source>
        <dbReference type="ARBA" id="ARBA00022750"/>
    </source>
</evidence>
<feature type="domain" description="CCHC-type" evidence="8">
    <location>
        <begin position="365"/>
        <end position="379"/>
    </location>
</feature>
<dbReference type="SUPFAM" id="SSF56672">
    <property type="entry name" value="DNA/RNA polymerases"/>
    <property type="match status" value="1"/>
</dbReference>
<dbReference type="SUPFAM" id="SSF53098">
    <property type="entry name" value="Ribonuclease H-like"/>
    <property type="match status" value="1"/>
</dbReference>
<evidence type="ECO:0000256" key="5">
    <source>
        <dbReference type="PROSITE-ProRule" id="PRU00047"/>
    </source>
</evidence>
<dbReference type="InterPro" id="IPR057670">
    <property type="entry name" value="SH3_retrovirus"/>
</dbReference>
<feature type="region of interest" description="Disordered" evidence="7">
    <location>
        <begin position="1617"/>
        <end position="1769"/>
    </location>
</feature>
<evidence type="ECO:0000313" key="10">
    <source>
        <dbReference type="EMBL" id="GJT92370.1"/>
    </source>
</evidence>
<dbReference type="InterPro" id="IPR043502">
    <property type="entry name" value="DNA/RNA_pol_sf"/>
</dbReference>
<dbReference type="Pfam" id="PF25597">
    <property type="entry name" value="SH3_retrovirus"/>
    <property type="match status" value="1"/>
</dbReference>
<feature type="compositionally biased region" description="Basic and acidic residues" evidence="7">
    <location>
        <begin position="581"/>
        <end position="593"/>
    </location>
</feature>
<dbReference type="PANTHER" id="PTHR42648">
    <property type="entry name" value="TRANSPOSASE, PUTATIVE-RELATED"/>
    <property type="match status" value="1"/>
</dbReference>
<feature type="compositionally biased region" description="Basic residues" evidence="7">
    <location>
        <begin position="1687"/>
        <end position="1700"/>
    </location>
</feature>
<comment type="caution">
    <text evidence="10">The sequence shown here is derived from an EMBL/GenBank/DDBJ whole genome shotgun (WGS) entry which is preliminary data.</text>
</comment>
<feature type="domain" description="Integrase catalytic" evidence="9">
    <location>
        <begin position="833"/>
        <end position="998"/>
    </location>
</feature>
<feature type="region of interest" description="Disordered" evidence="7">
    <location>
        <begin position="544"/>
        <end position="621"/>
    </location>
</feature>
<keyword evidence="2" id="KW-0479">Metal-binding</keyword>
<gene>
    <name evidence="10" type="ORF">Tco_1081215</name>
</gene>
<proteinExistence type="predicted"/>
<feature type="compositionally biased region" description="Polar residues" evidence="7">
    <location>
        <begin position="262"/>
        <end position="288"/>
    </location>
</feature>
<dbReference type="Gene3D" id="3.30.420.10">
    <property type="entry name" value="Ribonuclease H-like superfamily/Ribonuclease H"/>
    <property type="match status" value="1"/>
</dbReference>
<reference evidence="10" key="1">
    <citation type="journal article" date="2022" name="Int. J. Mol. Sci.">
        <title>Draft Genome of Tanacetum Coccineum: Genomic Comparison of Closely Related Tanacetum-Family Plants.</title>
        <authorList>
            <person name="Yamashiro T."/>
            <person name="Shiraishi A."/>
            <person name="Nakayama K."/>
            <person name="Satake H."/>
        </authorList>
    </citation>
    <scope>NUCLEOTIDE SEQUENCE</scope>
</reference>
<dbReference type="PROSITE" id="PS50994">
    <property type="entry name" value="INTEGRASE"/>
    <property type="match status" value="1"/>
</dbReference>
<dbReference type="SMART" id="SM00343">
    <property type="entry name" value="ZnF_C2HC"/>
    <property type="match status" value="1"/>
</dbReference>
<keyword evidence="4" id="KW-0378">Hydrolase</keyword>
<dbReference type="SUPFAM" id="SSF57756">
    <property type="entry name" value="Retrovirus zinc finger-like domains"/>
    <property type="match status" value="1"/>
</dbReference>
<feature type="coiled-coil region" evidence="6">
    <location>
        <begin position="494"/>
        <end position="528"/>
    </location>
</feature>
<dbReference type="InterPro" id="IPR036875">
    <property type="entry name" value="Znf_CCHC_sf"/>
</dbReference>
<keyword evidence="1" id="KW-0645">Protease</keyword>
<evidence type="ECO:0000256" key="2">
    <source>
        <dbReference type="ARBA" id="ARBA00022723"/>
    </source>
</evidence>
<feature type="compositionally biased region" description="Polar residues" evidence="7">
    <location>
        <begin position="1087"/>
        <end position="1100"/>
    </location>
</feature>
<feature type="compositionally biased region" description="Polar residues" evidence="7">
    <location>
        <begin position="594"/>
        <end position="611"/>
    </location>
</feature>
<dbReference type="PANTHER" id="PTHR42648:SF32">
    <property type="entry name" value="RIBONUCLEASE H-LIKE DOMAIN, GAG-PRE-INTEGRASE DOMAIN PROTEIN-RELATED"/>
    <property type="match status" value="1"/>
</dbReference>
<organism evidence="10 11">
    <name type="scientific">Tanacetum coccineum</name>
    <dbReference type="NCBI Taxonomy" id="301880"/>
    <lineage>
        <taxon>Eukaryota</taxon>
        <taxon>Viridiplantae</taxon>
        <taxon>Streptophyta</taxon>
        <taxon>Embryophyta</taxon>
        <taxon>Tracheophyta</taxon>
        <taxon>Spermatophyta</taxon>
        <taxon>Magnoliopsida</taxon>
        <taxon>eudicotyledons</taxon>
        <taxon>Gunneridae</taxon>
        <taxon>Pentapetalae</taxon>
        <taxon>asterids</taxon>
        <taxon>campanulids</taxon>
        <taxon>Asterales</taxon>
        <taxon>Asteraceae</taxon>
        <taxon>Asteroideae</taxon>
        <taxon>Anthemideae</taxon>
        <taxon>Anthemidinae</taxon>
        <taxon>Tanacetum</taxon>
    </lineage>
</organism>
<keyword evidence="5" id="KW-0863">Zinc-finger</keyword>
<dbReference type="EMBL" id="BQNB010020102">
    <property type="protein sequence ID" value="GJT92370.1"/>
    <property type="molecule type" value="Genomic_DNA"/>
</dbReference>
<dbReference type="InterPro" id="IPR036397">
    <property type="entry name" value="RNaseH_sf"/>
</dbReference>
<dbReference type="InterPro" id="IPR013103">
    <property type="entry name" value="RVT_2"/>
</dbReference>
<feature type="region of interest" description="Disordered" evidence="7">
    <location>
        <begin position="255"/>
        <end position="288"/>
    </location>
</feature>
<dbReference type="Pfam" id="PF22936">
    <property type="entry name" value="Pol_BBD"/>
    <property type="match status" value="1"/>
</dbReference>
<sequence length="1933" mass="217863">MEMHGQCFGLSSDGTLVRLESVEVQLVVHQKNEVVYEENIAVLEFEVKDKSNAVTRLKNQLDETLKEKDDLKAKLEQFETSSKNLNKLVNSQISAKDKTGLGYGDQLNENDSSGSELFKSVFDSRLSDGDENQTNDRFNACLIDLILNGDGPIQVTTDEKGVETEVPPKTAQALLARQRERKAKSILLLAIPDEYQLRFHAIKDAKTLWAAIKSRFGGNVESKKMQKNVLKQQFENFSVSDTEGLDKAYDSLDYENKDEDTSSSNEVNTANGVSTASGHNSQGQASSSSYTDDLMFSFFANQSNSPQLDDEDLEQIDHDDLEEMDLKWQVAMLSMRVKRFYKKTGRKLIFNGKEPVGFDKTKVECFNCHRRGHFARECRAPRNQGNMNGDAGYRSRDNTRRTIPVETSDALVVQDNALIVQDGLGYDWSYIAQDEPTEFALMAYTANSSGSDTEANLEIIAYQLGLESVEAQLVVHQKNEVVYEEKIAVLEFEVKDKSNAVTRLKNQLDETLKEKDDLKSKLEQFEIYSKNLNKLINSQLSSKDKSGLGYGDHLNENDSSGSELYNSIFDSRSSDGDDNQTNDRFKKDNEYHNDSVSQVEASITPPSNTSVEMPRVESVRPNKPSLKKIEFTNVRNESVKPKQAEKPRMITQNPKVDRRDWNGKMTQKLGLGFGFTKKSFSAVKRTGVTTVKTLAGCVWRPKMTDLNNVSKDNSGSWVSERGNPQQALKNKRIFDSGCSRHMTGNKDFLTDYQDIDGGFVAFGGGTRGGKITCKGNIRTYKLDFEDVFFVKELNFNLFSVSQMCDKKNNVLFTKSKCLVLSPDFKLLDENQVLLRVPRQSNMYSFDLRNVVPFGDLTCLFAKATIDESKLWHRRLASKDETSGILKRFIAEIENQLNHKVKVISCDNGTEFKNMEMNEFCGLKRIKREFSVARTLQQNGVAERKNRTLIEVARTMLADSLLHTVFWAEVVNTACYVLNRVLVTKPHNKTPYELIIGRPPSISFMRPFGCPVTILNTLDPLGKFDGKAEEGFLVGYSVNSKAFRVFNSQTRKVEENLHVNFLENKPNVAGQGPNWLFDIDSLTNSMNYQPVTAGNQTNKNAGPQEANGDTGLKKSVDARQSEEKNVSTQQYIVFPLWSSISSSYKSSNETYKNDTADDAAGETPIQKPASENEQTLKNNTAGGSRIFGDAGSLFVSLSKFTNLPHDPLMPDLEDTAEVQNTGIFGSAFDDEDLDTYNSPFADQVMGAEADFNSMEPSTVVSPIPTTRVHSIHPKDQIIGDPKKPTKIVQALDDESWVEAMQEELLQSKIQKVWTIVDLPYGKKAIGTKWVYRNKKDERGIIFRNKARLVAQGYKQEEGIDYDEVFAPVARIEAIRLFLAYASFINFLVYQMDVKSAFLYGTIEEEVYVSQPPGFMDPEFLEKVYNVEKALYGLHQALRAWYETLSTYLLDNGFYRGQINKTLFIKRVKDDILLVQVYVDDIIFGSTKKSLCTDFEQIMHKRFQMSLMGELTFFLGLQVKQKEDGIFISQDKYVGEILKKFGFSSIRTASTPMETNKALTKDEDGEDVDVHLYSSAQSFPLAVKRIFTYLKGQPKLGLWYPKDSPLTLEAFSDSDYAGASLDRKSTTGAPEGEGSATPPEPQPTPSTSQPNVSKSQTEPLPTETPPPVFHEPQTEAHIEQLLPSPTTYQRKRKTQKRRRTKKDTKLPQTSVPQDLEADEVVHKEGWQSQAPRHHGGAPAQTRSERVLEQPIEPPLSEGHTSGSGEGRMEHQFELTANVPITPHDSPLLGGYTPRSDEGRLKLQELMTMCTKLSKQVLDLKKKKDAQAVEILRLKKRVKGLERQRKSSTSQPRRRKYRQVESSDDDLNEEDASKQGRSIHTLFMDGTPMEINMLVEKKYPLIKELLEKMLNLQLEAEEESTMAFGEPLSSSIKSYG</sequence>
<feature type="region of interest" description="Disordered" evidence="7">
    <location>
        <begin position="1087"/>
        <end position="1123"/>
    </location>
</feature>
<feature type="coiled-coil region" evidence="6">
    <location>
        <begin position="47"/>
        <end position="88"/>
    </location>
</feature>
<reference evidence="10" key="2">
    <citation type="submission" date="2022-01" db="EMBL/GenBank/DDBJ databases">
        <authorList>
            <person name="Yamashiro T."/>
            <person name="Shiraishi A."/>
            <person name="Satake H."/>
            <person name="Nakayama K."/>
        </authorList>
    </citation>
    <scope>NUCLEOTIDE SEQUENCE</scope>
</reference>
<dbReference type="Gene3D" id="4.10.60.10">
    <property type="entry name" value="Zinc finger, CCHC-type"/>
    <property type="match status" value="1"/>
</dbReference>
<evidence type="ECO:0000256" key="7">
    <source>
        <dbReference type="SAM" id="MobiDB-lite"/>
    </source>
</evidence>
<feature type="region of interest" description="Disordered" evidence="7">
    <location>
        <begin position="1837"/>
        <end position="1871"/>
    </location>
</feature>
<dbReference type="InterPro" id="IPR039537">
    <property type="entry name" value="Retrotran_Ty1/copia-like"/>
</dbReference>
<dbReference type="Pfam" id="PF14223">
    <property type="entry name" value="Retrotran_gag_2"/>
    <property type="match status" value="1"/>
</dbReference>
<dbReference type="Pfam" id="PF07727">
    <property type="entry name" value="RVT_2"/>
    <property type="match status" value="1"/>
</dbReference>
<feature type="compositionally biased region" description="Basic and acidic residues" evidence="7">
    <location>
        <begin position="1110"/>
        <end position="1123"/>
    </location>
</feature>
<keyword evidence="6" id="KW-0175">Coiled coil</keyword>
<dbReference type="InterPro" id="IPR001878">
    <property type="entry name" value="Znf_CCHC"/>
</dbReference>
<dbReference type="PROSITE" id="PS50158">
    <property type="entry name" value="ZF_CCHC"/>
    <property type="match status" value="1"/>
</dbReference>
<feature type="compositionally biased region" description="Polar residues" evidence="7">
    <location>
        <begin position="1168"/>
        <end position="1181"/>
    </location>
</feature>
<keyword evidence="11" id="KW-1185">Reference proteome</keyword>
<evidence type="ECO:0000313" key="11">
    <source>
        <dbReference type="Proteomes" id="UP001151760"/>
    </source>
</evidence>
<feature type="region of interest" description="Disordered" evidence="7">
    <location>
        <begin position="1146"/>
        <end position="1181"/>
    </location>
</feature>
<keyword evidence="5" id="KW-0862">Zinc</keyword>
<evidence type="ECO:0000256" key="4">
    <source>
        <dbReference type="ARBA" id="ARBA00022801"/>
    </source>
</evidence>
<dbReference type="InterPro" id="IPR012337">
    <property type="entry name" value="RNaseH-like_sf"/>
</dbReference>
<evidence type="ECO:0000256" key="6">
    <source>
        <dbReference type="SAM" id="Coils"/>
    </source>
</evidence>
<name>A0ABQ5HYF9_9ASTR</name>
<dbReference type="InterPro" id="IPR054722">
    <property type="entry name" value="PolX-like_BBD"/>
</dbReference>
<evidence type="ECO:0000259" key="9">
    <source>
        <dbReference type="PROSITE" id="PS50994"/>
    </source>
</evidence>
<protein>
    <submittedName>
        <fullName evidence="10">Ribonuclease H-like domain-containing protein</fullName>
    </submittedName>
</protein>
<dbReference type="InterPro" id="IPR001584">
    <property type="entry name" value="Integrase_cat-core"/>
</dbReference>
<keyword evidence="3" id="KW-0064">Aspartyl protease</keyword>
<dbReference type="Proteomes" id="UP001151760">
    <property type="component" value="Unassembled WGS sequence"/>
</dbReference>
<evidence type="ECO:0000259" key="8">
    <source>
        <dbReference type="PROSITE" id="PS50158"/>
    </source>
</evidence>
<accession>A0ABQ5HYF9</accession>
<evidence type="ECO:0000256" key="1">
    <source>
        <dbReference type="ARBA" id="ARBA00022670"/>
    </source>
</evidence>